<gene>
    <name evidence="3" type="ORF">GCM10017643_28360</name>
</gene>
<evidence type="ECO:0000313" key="4">
    <source>
        <dbReference type="Proteomes" id="UP001143370"/>
    </source>
</evidence>
<dbReference type="RefSeq" id="WP_213371365.1">
    <property type="nucleotide sequence ID" value="NZ_BSFJ01000018.1"/>
</dbReference>
<feature type="region of interest" description="Disordered" evidence="1">
    <location>
        <begin position="786"/>
        <end position="830"/>
    </location>
</feature>
<dbReference type="InterPro" id="IPR046538">
    <property type="entry name" value="DUF6603"/>
</dbReference>
<comment type="caution">
    <text evidence="3">The sequence shown here is derived from an EMBL/GenBank/DDBJ whole genome shotgun (WGS) entry which is preliminary data.</text>
</comment>
<keyword evidence="4" id="KW-1185">Reference proteome</keyword>
<feature type="region of interest" description="Disordered" evidence="1">
    <location>
        <begin position="1498"/>
        <end position="1527"/>
    </location>
</feature>
<reference evidence="3" key="1">
    <citation type="journal article" date="2014" name="Int. J. Syst. Evol. Microbiol.">
        <title>Complete genome sequence of Corynebacterium casei LMG S-19264T (=DSM 44701T), isolated from a smear-ripened cheese.</title>
        <authorList>
            <consortium name="US DOE Joint Genome Institute (JGI-PGF)"/>
            <person name="Walter F."/>
            <person name="Albersmeier A."/>
            <person name="Kalinowski J."/>
            <person name="Ruckert C."/>
        </authorList>
    </citation>
    <scope>NUCLEOTIDE SEQUENCE</scope>
    <source>
        <strain evidence="3">VKM B-2484</strain>
    </source>
</reference>
<name>A0A9W6J8C2_9HYPH</name>
<proteinExistence type="predicted"/>
<dbReference type="EMBL" id="BSFJ01000018">
    <property type="protein sequence ID" value="GLK72720.1"/>
    <property type="molecule type" value="Genomic_DNA"/>
</dbReference>
<reference evidence="3" key="2">
    <citation type="submission" date="2023-01" db="EMBL/GenBank/DDBJ databases">
        <authorList>
            <person name="Sun Q."/>
            <person name="Evtushenko L."/>
        </authorList>
    </citation>
    <scope>NUCLEOTIDE SEQUENCE</scope>
    <source>
        <strain evidence="3">VKM B-2484</strain>
    </source>
</reference>
<feature type="domain" description="DUF6603" evidence="2">
    <location>
        <begin position="838"/>
        <end position="1304"/>
    </location>
</feature>
<evidence type="ECO:0000256" key="1">
    <source>
        <dbReference type="SAM" id="MobiDB-lite"/>
    </source>
</evidence>
<evidence type="ECO:0000259" key="2">
    <source>
        <dbReference type="Pfam" id="PF20248"/>
    </source>
</evidence>
<sequence length="1577" mass="165248">MAGGNERDDAPAARFLSTIDPGQFEALGLKDHGCDQLDAWLASLAEGGGTVSARQFALPLFGAEGARSDATRLFVASGEHREVWRPGDAYGALKPAQGAIDKALGLRSVRLCYSSYDFAAVRGLAGRVGAEDRARIGALSRQLDADWPHETAPLRIGINFTGEATLLPDLDAAQRRRFGLERSVRVAGCVGRRPDGHWIEASTELAPEPLALLDGRLSVALVRACVGAERVKPGGATPQFTLGLDGRIALDQQALAASIRVDPGAKRLTLVADAPDPIKAGALVKGLVPEIEAALGGALGAMDTVVPGLRRLEVTAPLTGLDGGRVALWLDYSAPFTLFDLIRFTPSLRATGSYRDTELAFEAELSGIGEIGSGADMVRFETTLSLPEGTFRAGLAEGSTISLPAAFAARLDAVAGRESLQFVDLSITANTNEGSYRFSVITAGFLPFAVGRGTLLIGDVRFELARRRAESLTARLEATLSIGDVDADILIDIDNGMSGTLSVPRLPIGALAADLLQIAAPEELAAVEIDDVEVALTLGEQTSFAFSATSQSPFALAGLTATLATLEVRHEGALSLKGKGKIRFDATEVALDLEYANENWNFRFGADTRFDLGKALGPLASEIGFEPPLPPDSVVVTRAAGALRLGAEGTRIALNFEFKINGGDFRLTLVAARLAANPASGWDYSLKMGPASLDFRSLPVIGGPIGMAADRFAGKGEEGGGKKMVGLDALQLGVLSTLVEADLGALFKNLPATDFPPPGEVGGKVSLAGTLRLLDYEKAIVYPSPKKAEAEAATPAPGEGIGKETGKAPGEVETATPAPATPAPLDKPPSDDMRWLPVQRDCGPLHLARLGVGLRRADGSWEVTAALAGRISLSGVQLELMDAGVSVRIDRLNAPRGRLKGMSLSFKRGAISVEGGFLQVSETVYGGQLSIQLPKVSVGVVGLYGSYEVEAGPPATSLFIYGSLSLTGGAGIRLGALTLTGMALGFGFNRRVVVPAIGEVADFPLVALAMADGEEPKGRPSAMEMLATLEKHLPFDQGQMFAALGLRFTIAETIDAFALAIAQFGREVEFSLLGLARFEKSAGAQKFCRVELAIKMTLRPEEGVFLLQAELTANSWVLDEGCRLTGGFALGVWFAGARKGDFVLTIGGYHRDFKVPAHYPVVPRLGLNWAVTDELTLKGELYCALTPSHLMAGGRLEAAFVKGRIKAWFVAAIDFLLRWAPLEYRLDAGISIRVEAELSIATINLSLDVTLSLWGPPFAGRATVKVSALSFEIAFGGGKASTEIQTWARFGELFLDKASKDWDAVPAAGVPVQGPAICGAALVGGRLSQPGEKPPGGPWIVRGDELVLSVTSLLPATTLAFGTAGGVLPRRGDSGRSLVAAEPLTLAATAHVHAAESVAFGLVPLSVTDARSVLRVTLVKDLAGGVTVPLDLEGWHLVPERQAMPAALWDRQPPGEAPAAKMTGAYLTGLASLKPPAGTRRGEGMAVEVARHRESDRVFHGQPAPEPAIGLGLPAGSARATPDPFAAAHRPRQAAMAEALRGLGLAVDLGAAADPAGHVWARAPHAPPMNASWQQGA</sequence>
<accession>A0A9W6J8C2</accession>
<protein>
    <recommendedName>
        <fullName evidence="2">DUF6603 domain-containing protein</fullName>
    </recommendedName>
</protein>
<dbReference type="Proteomes" id="UP001143370">
    <property type="component" value="Unassembled WGS sequence"/>
</dbReference>
<evidence type="ECO:0000313" key="3">
    <source>
        <dbReference type="EMBL" id="GLK72720.1"/>
    </source>
</evidence>
<dbReference type="Pfam" id="PF20248">
    <property type="entry name" value="DUF6603"/>
    <property type="match status" value="1"/>
</dbReference>
<organism evidence="3 4">
    <name type="scientific">Ancylobacter dichloromethanicus</name>
    <dbReference type="NCBI Taxonomy" id="518825"/>
    <lineage>
        <taxon>Bacteria</taxon>
        <taxon>Pseudomonadati</taxon>
        <taxon>Pseudomonadota</taxon>
        <taxon>Alphaproteobacteria</taxon>
        <taxon>Hyphomicrobiales</taxon>
        <taxon>Xanthobacteraceae</taxon>
        <taxon>Ancylobacter</taxon>
    </lineage>
</organism>